<dbReference type="Gene3D" id="2.40.128.200">
    <property type="match status" value="1"/>
</dbReference>
<dbReference type="Proteomes" id="UP000198481">
    <property type="component" value="Chromosome I"/>
</dbReference>
<evidence type="ECO:0000256" key="4">
    <source>
        <dbReference type="ARBA" id="ARBA00023288"/>
    </source>
</evidence>
<dbReference type="PANTHER" id="PTHR37549:SF1">
    <property type="entry name" value="LIPOPROTEIN LPRI"/>
    <property type="match status" value="1"/>
</dbReference>
<dbReference type="EMBL" id="LT629762">
    <property type="protein sequence ID" value="SDT61635.1"/>
    <property type="molecule type" value="Genomic_DNA"/>
</dbReference>
<evidence type="ECO:0000259" key="6">
    <source>
        <dbReference type="Pfam" id="PF09864"/>
    </source>
</evidence>
<keyword evidence="3" id="KW-0564">Palmitate</keyword>
<name>A0A1H2BTJ9_9PSED</name>
<dbReference type="STRING" id="1148509.SAMN05216222_5478"/>
<accession>A0A1H2BTJ9</accession>
<evidence type="ECO:0000313" key="8">
    <source>
        <dbReference type="Proteomes" id="UP000198481"/>
    </source>
</evidence>
<dbReference type="GO" id="GO:0005576">
    <property type="term" value="C:extracellular region"/>
    <property type="evidence" value="ECO:0007669"/>
    <property type="project" value="TreeGrafter"/>
</dbReference>
<dbReference type="InterPro" id="IPR018660">
    <property type="entry name" value="MliC"/>
</dbReference>
<proteinExistence type="predicted"/>
<organism evidence="7 8">
    <name type="scientific">Pseudomonas prosekii</name>
    <dbReference type="NCBI Taxonomy" id="1148509"/>
    <lineage>
        <taxon>Bacteria</taxon>
        <taxon>Pseudomonadati</taxon>
        <taxon>Pseudomonadota</taxon>
        <taxon>Gammaproteobacteria</taxon>
        <taxon>Pseudomonadales</taxon>
        <taxon>Pseudomonadaceae</taxon>
        <taxon>Pseudomonas</taxon>
    </lineage>
</organism>
<evidence type="ECO:0000256" key="2">
    <source>
        <dbReference type="ARBA" id="ARBA00023136"/>
    </source>
</evidence>
<protein>
    <submittedName>
        <fullName evidence="7">Uncharacterized protein YPO0702</fullName>
    </submittedName>
</protein>
<dbReference type="PANTHER" id="PTHR37549">
    <property type="entry name" value="LIPOPROTEIN LPRI"/>
    <property type="match status" value="1"/>
</dbReference>
<dbReference type="RefSeq" id="WP_092281120.1">
    <property type="nucleotide sequence ID" value="NZ_LT629762.1"/>
</dbReference>
<keyword evidence="4" id="KW-0449">Lipoprotein</keyword>
<keyword evidence="1 5" id="KW-0732">Signal</keyword>
<feature type="domain" description="C-type lysozyme inhibitor" evidence="6">
    <location>
        <begin position="143"/>
        <end position="211"/>
    </location>
</feature>
<keyword evidence="2" id="KW-0472">Membrane</keyword>
<sequence>MKTLTALFTCLSTCLFASTAGAASGPSISDEPAAPIRTTFDCALAKVTIEKLICRDPQLKQMDMEVFRLYRLALTDERAVPPPKKIIVDQQFWVDARSQCGADPDPKACAIRRYAERAHQLRQGSTIARTKDPYRLTEGPVVFRCNGLNGAVAASFFMMQPGLVYLKWANGAVTLSQVASDSGTRYTGKDAQGNYSFWQSDDAVVFQKPGAGDMRCSAEPVS</sequence>
<gene>
    <name evidence="7" type="ORF">SAMN05216222_5478</name>
</gene>
<dbReference type="AlphaFoldDB" id="A0A1H2BTJ9"/>
<dbReference type="Pfam" id="PF09864">
    <property type="entry name" value="MliC"/>
    <property type="match status" value="1"/>
</dbReference>
<evidence type="ECO:0000256" key="5">
    <source>
        <dbReference type="SAM" id="SignalP"/>
    </source>
</evidence>
<feature type="chain" id="PRO_5009270396" evidence="5">
    <location>
        <begin position="23"/>
        <end position="222"/>
    </location>
</feature>
<feature type="signal peptide" evidence="5">
    <location>
        <begin position="1"/>
        <end position="22"/>
    </location>
</feature>
<dbReference type="InterPro" id="IPR052755">
    <property type="entry name" value="Lysozyme_Inhibitor_LprI"/>
</dbReference>
<reference evidence="7 8" key="1">
    <citation type="submission" date="2016-10" db="EMBL/GenBank/DDBJ databases">
        <authorList>
            <person name="de Groot N.N."/>
        </authorList>
    </citation>
    <scope>NUCLEOTIDE SEQUENCE [LARGE SCALE GENOMIC DNA]</scope>
    <source>
        <strain evidence="7 8">LMG 26867</strain>
    </source>
</reference>
<evidence type="ECO:0000256" key="3">
    <source>
        <dbReference type="ARBA" id="ARBA00023139"/>
    </source>
</evidence>
<evidence type="ECO:0000313" key="7">
    <source>
        <dbReference type="EMBL" id="SDT61635.1"/>
    </source>
</evidence>
<evidence type="ECO:0000256" key="1">
    <source>
        <dbReference type="ARBA" id="ARBA00022729"/>
    </source>
</evidence>
<dbReference type="SUPFAM" id="SSF141488">
    <property type="entry name" value="YdhA-like"/>
    <property type="match status" value="1"/>
</dbReference>
<dbReference type="InterPro" id="IPR036328">
    <property type="entry name" value="MliC_sf"/>
</dbReference>